<dbReference type="OrthoDB" id="3500023at2759"/>
<name>A0A9X0APG3_9HELO</name>
<protein>
    <submittedName>
        <fullName evidence="1">Uncharacterized protein</fullName>
    </submittedName>
</protein>
<evidence type="ECO:0000313" key="1">
    <source>
        <dbReference type="EMBL" id="KAJ8066053.1"/>
    </source>
</evidence>
<reference evidence="1" key="1">
    <citation type="submission" date="2022-11" db="EMBL/GenBank/DDBJ databases">
        <title>Genome Resource of Sclerotinia nivalis Strain SnTB1, a Plant Pathogen Isolated from American Ginseng.</title>
        <authorList>
            <person name="Fan S."/>
        </authorList>
    </citation>
    <scope>NUCLEOTIDE SEQUENCE</scope>
    <source>
        <strain evidence="1">SnTB1</strain>
    </source>
</reference>
<dbReference type="AlphaFoldDB" id="A0A9X0APG3"/>
<sequence>MACNGILREFKMRLANNQILFPKRQTIAYLKLIQHASKNDYNPQKANAAHEEIRRWFLYYCPQCPINEIPSYWELYSIVDEIRKLRPAVKDEVFDSHITPQKVWLQIDTETSKVPALKHNPTHLDTFFLQLQSGNIPIPNTIDFWYNASIASERDKQRLLGWFWKYCPQCEPENEPPLRLLIFQIHKAKSLLGAKAKPELEMEDSIPIFHRFSMFIKQGRIPLSTLPSWYYPRPREAKDLTWQQAAELLLWCQKYTPNLSLTETPVCRKDLGEAIGSGIEHVVTALERINQRLKTALYENAKLPIISDDKYHRDKSKEGLKDILHNTTNTNASSIRKEWHSQWSERIPFTDLNNIQTEKELYRTEGKYPEAFFNVRSAARKSYTKKRKPKSLVTTEDTCHSEACIWADVEESWKRIQSEQTSYYDGIEYPKFCFDDTELAKEDTEWAEIGWYGIVDCPGFDIRIQKEEVLDFAGGIVVIDEFAW</sequence>
<accession>A0A9X0APG3</accession>
<evidence type="ECO:0000313" key="2">
    <source>
        <dbReference type="Proteomes" id="UP001152300"/>
    </source>
</evidence>
<comment type="caution">
    <text evidence="1">The sequence shown here is derived from an EMBL/GenBank/DDBJ whole genome shotgun (WGS) entry which is preliminary data.</text>
</comment>
<organism evidence="1 2">
    <name type="scientific">Sclerotinia nivalis</name>
    <dbReference type="NCBI Taxonomy" id="352851"/>
    <lineage>
        <taxon>Eukaryota</taxon>
        <taxon>Fungi</taxon>
        <taxon>Dikarya</taxon>
        <taxon>Ascomycota</taxon>
        <taxon>Pezizomycotina</taxon>
        <taxon>Leotiomycetes</taxon>
        <taxon>Helotiales</taxon>
        <taxon>Sclerotiniaceae</taxon>
        <taxon>Sclerotinia</taxon>
    </lineage>
</organism>
<dbReference type="EMBL" id="JAPEIS010000005">
    <property type="protein sequence ID" value="KAJ8066053.1"/>
    <property type="molecule type" value="Genomic_DNA"/>
</dbReference>
<proteinExistence type="predicted"/>
<keyword evidence="2" id="KW-1185">Reference proteome</keyword>
<dbReference type="Proteomes" id="UP001152300">
    <property type="component" value="Unassembled WGS sequence"/>
</dbReference>
<gene>
    <name evidence="1" type="ORF">OCU04_005145</name>
</gene>